<evidence type="ECO:0000256" key="2">
    <source>
        <dbReference type="ARBA" id="ARBA00023125"/>
    </source>
</evidence>
<proteinExistence type="predicted"/>
<dbReference type="InterPro" id="IPR050679">
    <property type="entry name" value="Bact_HTH_transcr_reg"/>
</dbReference>
<dbReference type="GO" id="GO:0003700">
    <property type="term" value="F:DNA-binding transcription factor activity"/>
    <property type="evidence" value="ECO:0007669"/>
    <property type="project" value="InterPro"/>
</dbReference>
<dbReference type="SUPFAM" id="SSF46785">
    <property type="entry name" value="Winged helix' DNA-binding domain"/>
    <property type="match status" value="1"/>
</dbReference>
<dbReference type="InterPro" id="IPR011663">
    <property type="entry name" value="UTRA"/>
</dbReference>
<dbReference type="RefSeq" id="WP_141376219.1">
    <property type="nucleotide sequence ID" value="NZ_BJML01000002.1"/>
</dbReference>
<dbReference type="InterPro" id="IPR028978">
    <property type="entry name" value="Chorismate_lyase_/UTRA_dom_sf"/>
</dbReference>
<dbReference type="Pfam" id="PF00392">
    <property type="entry name" value="GntR"/>
    <property type="match status" value="1"/>
</dbReference>
<dbReference type="InterPro" id="IPR036388">
    <property type="entry name" value="WH-like_DNA-bd_sf"/>
</dbReference>
<feature type="domain" description="HTH gntR-type" evidence="5">
    <location>
        <begin position="1"/>
        <end position="69"/>
    </location>
</feature>
<gene>
    <name evidence="6" type="ORF">MTE01_11780</name>
</gene>
<evidence type="ECO:0000313" key="7">
    <source>
        <dbReference type="Proteomes" id="UP000319525"/>
    </source>
</evidence>
<feature type="region of interest" description="Disordered" evidence="4">
    <location>
        <begin position="233"/>
        <end position="252"/>
    </location>
</feature>
<evidence type="ECO:0000259" key="5">
    <source>
        <dbReference type="PROSITE" id="PS50949"/>
    </source>
</evidence>
<keyword evidence="3" id="KW-0804">Transcription</keyword>
<dbReference type="Gene3D" id="3.40.1410.10">
    <property type="entry name" value="Chorismate lyase-like"/>
    <property type="match status" value="1"/>
</dbReference>
<dbReference type="PRINTS" id="PR00035">
    <property type="entry name" value="HTHGNTR"/>
</dbReference>
<dbReference type="PROSITE" id="PS50949">
    <property type="entry name" value="HTH_GNTR"/>
    <property type="match status" value="1"/>
</dbReference>
<dbReference type="EMBL" id="BJML01000002">
    <property type="protein sequence ID" value="GEB45233.1"/>
    <property type="molecule type" value="Genomic_DNA"/>
</dbReference>
<dbReference type="PANTHER" id="PTHR44846">
    <property type="entry name" value="MANNOSYL-D-GLYCERATE TRANSPORT/METABOLISM SYSTEM REPRESSOR MNGR-RELATED"/>
    <property type="match status" value="1"/>
</dbReference>
<reference evidence="6 7" key="1">
    <citation type="submission" date="2019-06" db="EMBL/GenBank/DDBJ databases">
        <title>Whole genome shotgun sequence of Microbacterium testaceum NBRC 12675.</title>
        <authorList>
            <person name="Hosoyama A."/>
            <person name="Uohara A."/>
            <person name="Ohji S."/>
            <person name="Ichikawa N."/>
        </authorList>
    </citation>
    <scope>NUCLEOTIDE SEQUENCE [LARGE SCALE GENOMIC DNA]</scope>
    <source>
        <strain evidence="6 7">NBRC 12675</strain>
    </source>
</reference>
<organism evidence="6 7">
    <name type="scientific">Microbacterium testaceum</name>
    <name type="common">Aureobacterium testaceum</name>
    <name type="synonym">Brevibacterium testaceum</name>
    <dbReference type="NCBI Taxonomy" id="2033"/>
    <lineage>
        <taxon>Bacteria</taxon>
        <taxon>Bacillati</taxon>
        <taxon>Actinomycetota</taxon>
        <taxon>Actinomycetes</taxon>
        <taxon>Micrococcales</taxon>
        <taxon>Microbacteriaceae</taxon>
        <taxon>Microbacterium</taxon>
    </lineage>
</organism>
<dbReference type="CDD" id="cd07377">
    <property type="entry name" value="WHTH_GntR"/>
    <property type="match status" value="1"/>
</dbReference>
<dbReference type="InterPro" id="IPR000524">
    <property type="entry name" value="Tscrpt_reg_HTH_GntR"/>
</dbReference>
<dbReference type="Pfam" id="PF07702">
    <property type="entry name" value="UTRA"/>
    <property type="match status" value="1"/>
</dbReference>
<dbReference type="OrthoDB" id="3210131at2"/>
<dbReference type="GO" id="GO:0045892">
    <property type="term" value="P:negative regulation of DNA-templated transcription"/>
    <property type="evidence" value="ECO:0007669"/>
    <property type="project" value="TreeGrafter"/>
</dbReference>
<evidence type="ECO:0000256" key="4">
    <source>
        <dbReference type="SAM" id="MobiDB-lite"/>
    </source>
</evidence>
<accession>A0A4Y3QKM0</accession>
<dbReference type="AlphaFoldDB" id="A0A4Y3QKM0"/>
<evidence type="ECO:0000256" key="1">
    <source>
        <dbReference type="ARBA" id="ARBA00023015"/>
    </source>
</evidence>
<keyword evidence="2" id="KW-0238">DNA-binding</keyword>
<dbReference type="GO" id="GO:0003677">
    <property type="term" value="F:DNA binding"/>
    <property type="evidence" value="ECO:0007669"/>
    <property type="project" value="UniProtKB-KW"/>
</dbReference>
<dbReference type="PANTHER" id="PTHR44846:SF1">
    <property type="entry name" value="MANNOSYL-D-GLYCERATE TRANSPORT_METABOLISM SYSTEM REPRESSOR MNGR-RELATED"/>
    <property type="match status" value="1"/>
</dbReference>
<dbReference type="InterPro" id="IPR036390">
    <property type="entry name" value="WH_DNA-bd_sf"/>
</dbReference>
<name>A0A4Y3QKM0_MICTE</name>
<dbReference type="SUPFAM" id="SSF64288">
    <property type="entry name" value="Chorismate lyase-like"/>
    <property type="match status" value="1"/>
</dbReference>
<dbReference type="Proteomes" id="UP000319525">
    <property type="component" value="Unassembled WGS sequence"/>
</dbReference>
<comment type="caution">
    <text evidence="6">The sequence shown here is derived from an EMBL/GenBank/DDBJ whole genome shotgun (WGS) entry which is preliminary data.</text>
</comment>
<dbReference type="GeneID" id="57143874"/>
<protein>
    <submittedName>
        <fullName evidence="6">GntR family transcriptional regulator</fullName>
    </submittedName>
</protein>
<keyword evidence="1" id="KW-0805">Transcription regulation</keyword>
<dbReference type="SMART" id="SM00866">
    <property type="entry name" value="UTRA"/>
    <property type="match status" value="1"/>
</dbReference>
<evidence type="ECO:0000313" key="6">
    <source>
        <dbReference type="EMBL" id="GEB45233.1"/>
    </source>
</evidence>
<evidence type="ECO:0000256" key="3">
    <source>
        <dbReference type="ARBA" id="ARBA00023163"/>
    </source>
</evidence>
<dbReference type="Gene3D" id="1.10.10.10">
    <property type="entry name" value="Winged helix-like DNA-binding domain superfamily/Winged helix DNA-binding domain"/>
    <property type="match status" value="1"/>
</dbReference>
<dbReference type="SMART" id="SM00345">
    <property type="entry name" value="HTH_GNTR"/>
    <property type="match status" value="1"/>
</dbReference>
<sequence>MSLHETVRTTLRDRILSGALPVGAALPTTAELSVEFGASRGPVRQALAALATEGLISTGQGRVPTVMRAPFAHAIDDFFSFSAWVTAMGRVPGQRTIELALRRPPASVAAALGVGGDTRAVDLVRVRSIDDEPVMIERSTFVEHVGRLIFDFDPDAGSVFTALLDRGVSLEHGEHTINAVAANDQDAAALDVAVGTPLLRVHRLTRSAAGEVIEVADDRYRPDRASLIVHNSRTRTAPAPSAVRRTTTEGSR</sequence>